<dbReference type="AlphaFoldDB" id="A0AA39SY91"/>
<sequence>MEAVRERKAARQQRSGETSRGNDATQLIHEEGEEVSIVIHPRNAGSKGLISNSLKKKFKSLEEALEGVRIEAKNNKPEKIPKIQKTPFMLRDNENFKKYLEPRVVSIGPFHAKNSNLQKDRDDMLKSLKIKKDHMAFVQQDVFVLDNQLPYELLKLLQGLSNNHEELKHLLEKFILNSIHAPWDLYVANRKNYQKLKEREPFHLLDLLRTTLIQPVAQETGSFRERSRVKLKSFLDKNVFGTGKKLFDPFKKLIDPFKKLFDPFKKLIDPFKKKHVEHSSFRNIDELKAAGIRLKPGKTSSMRGISFSCWGTLRIPPIIVDDWTEAKLRNLAAYEMCFQNEFEVSTYIIFMDWMIDRAQDVKALRESGILHNALGSDEDVADLFNRIGKDLVPNQRLYSEVQRIQRHYNNNKWTIWIGKLIAEFIARYFHSPWSVIAFIAAILALALTIVQTVYTVKGWIGFHPQRWLLVVTVPLLFAIAAVPISIFWVRLAVVIVFLGSLEAAAMVLGGGGSGGGDGLEDLGERKS</sequence>
<evidence type="ECO:0000256" key="1">
    <source>
        <dbReference type="SAM" id="MobiDB-lite"/>
    </source>
</evidence>
<dbReference type="EMBL" id="JAUESC010000004">
    <property type="protein sequence ID" value="KAK0598700.1"/>
    <property type="molecule type" value="Genomic_DNA"/>
</dbReference>
<proteinExistence type="predicted"/>
<feature type="region of interest" description="Disordered" evidence="1">
    <location>
        <begin position="1"/>
        <end position="27"/>
    </location>
</feature>
<reference evidence="3" key="2">
    <citation type="submission" date="2023-06" db="EMBL/GenBank/DDBJ databases">
        <authorList>
            <person name="Swenson N.G."/>
            <person name="Wegrzyn J.L."/>
            <person name="Mcevoy S.L."/>
        </authorList>
    </citation>
    <scope>NUCLEOTIDE SEQUENCE</scope>
    <source>
        <strain evidence="3">NS2018</strain>
        <tissue evidence="3">Leaf</tissue>
    </source>
</reference>
<keyword evidence="2" id="KW-0812">Transmembrane</keyword>
<organism evidence="3 4">
    <name type="scientific">Acer saccharum</name>
    <name type="common">Sugar maple</name>
    <dbReference type="NCBI Taxonomy" id="4024"/>
    <lineage>
        <taxon>Eukaryota</taxon>
        <taxon>Viridiplantae</taxon>
        <taxon>Streptophyta</taxon>
        <taxon>Embryophyta</taxon>
        <taxon>Tracheophyta</taxon>
        <taxon>Spermatophyta</taxon>
        <taxon>Magnoliopsida</taxon>
        <taxon>eudicotyledons</taxon>
        <taxon>Gunneridae</taxon>
        <taxon>Pentapetalae</taxon>
        <taxon>rosids</taxon>
        <taxon>malvids</taxon>
        <taxon>Sapindales</taxon>
        <taxon>Sapindaceae</taxon>
        <taxon>Hippocastanoideae</taxon>
        <taxon>Acereae</taxon>
        <taxon>Acer</taxon>
    </lineage>
</organism>
<feature type="compositionally biased region" description="Polar residues" evidence="1">
    <location>
        <begin position="12"/>
        <end position="25"/>
    </location>
</feature>
<feature type="transmembrane region" description="Helical" evidence="2">
    <location>
        <begin position="435"/>
        <end position="456"/>
    </location>
</feature>
<dbReference type="Pfam" id="PF03140">
    <property type="entry name" value="DUF247"/>
    <property type="match status" value="1"/>
</dbReference>
<keyword evidence="4" id="KW-1185">Reference proteome</keyword>
<gene>
    <name evidence="3" type="ORF">LWI29_037159</name>
</gene>
<dbReference type="PANTHER" id="PTHR31170">
    <property type="entry name" value="BNAC04G53230D PROTEIN"/>
    <property type="match status" value="1"/>
</dbReference>
<protein>
    <submittedName>
        <fullName evidence="3">Uncharacterized protein</fullName>
    </submittedName>
</protein>
<feature type="transmembrane region" description="Helical" evidence="2">
    <location>
        <begin position="468"/>
        <end position="498"/>
    </location>
</feature>
<dbReference type="InterPro" id="IPR004158">
    <property type="entry name" value="DUF247_pln"/>
</dbReference>
<reference evidence="3" key="1">
    <citation type="journal article" date="2022" name="Plant J.">
        <title>Strategies of tolerance reflected in two North American maple genomes.</title>
        <authorList>
            <person name="McEvoy S.L."/>
            <person name="Sezen U.U."/>
            <person name="Trouern-Trend A."/>
            <person name="McMahon S.M."/>
            <person name="Schaberg P.G."/>
            <person name="Yang J."/>
            <person name="Wegrzyn J.L."/>
            <person name="Swenson N.G."/>
        </authorList>
    </citation>
    <scope>NUCLEOTIDE SEQUENCE</scope>
    <source>
        <strain evidence="3">NS2018</strain>
    </source>
</reference>
<dbReference type="PANTHER" id="PTHR31170:SF25">
    <property type="entry name" value="BNAA09G04570D PROTEIN"/>
    <property type="match status" value="1"/>
</dbReference>
<evidence type="ECO:0000313" key="3">
    <source>
        <dbReference type="EMBL" id="KAK0598700.1"/>
    </source>
</evidence>
<keyword evidence="2" id="KW-0472">Membrane</keyword>
<evidence type="ECO:0000313" key="4">
    <source>
        <dbReference type="Proteomes" id="UP001168877"/>
    </source>
</evidence>
<evidence type="ECO:0000256" key="2">
    <source>
        <dbReference type="SAM" id="Phobius"/>
    </source>
</evidence>
<accession>A0AA39SY91</accession>
<keyword evidence="2" id="KW-1133">Transmembrane helix</keyword>
<dbReference type="Proteomes" id="UP001168877">
    <property type="component" value="Unassembled WGS sequence"/>
</dbReference>
<comment type="caution">
    <text evidence="3">The sequence shown here is derived from an EMBL/GenBank/DDBJ whole genome shotgun (WGS) entry which is preliminary data.</text>
</comment>
<name>A0AA39SY91_ACESA</name>